<evidence type="ECO:0000313" key="7">
    <source>
        <dbReference type="Proteomes" id="UP000254603"/>
    </source>
</evidence>
<evidence type="ECO:0000313" key="6">
    <source>
        <dbReference type="EMBL" id="SUA52797.1"/>
    </source>
</evidence>
<evidence type="ECO:0000256" key="2">
    <source>
        <dbReference type="ARBA" id="ARBA00023125"/>
    </source>
</evidence>
<dbReference type="InterPro" id="IPR050707">
    <property type="entry name" value="HTH_MetabolicPath_Reg"/>
</dbReference>
<dbReference type="InterPro" id="IPR005471">
    <property type="entry name" value="Tscrpt_reg_IclR_N"/>
</dbReference>
<keyword evidence="2" id="KW-0238">DNA-binding</keyword>
<evidence type="ECO:0000256" key="1">
    <source>
        <dbReference type="ARBA" id="ARBA00023015"/>
    </source>
</evidence>
<protein>
    <submittedName>
        <fullName evidence="6">Negative regulator of allantoin and glyoxylate utilization operons</fullName>
    </submittedName>
</protein>
<organism evidence="6 7">
    <name type="scientific">Oligella ureolytica</name>
    <dbReference type="NCBI Taxonomy" id="90244"/>
    <lineage>
        <taxon>Bacteria</taxon>
        <taxon>Pseudomonadati</taxon>
        <taxon>Pseudomonadota</taxon>
        <taxon>Betaproteobacteria</taxon>
        <taxon>Burkholderiales</taxon>
        <taxon>Alcaligenaceae</taxon>
        <taxon>Oligella</taxon>
    </lineage>
</organism>
<evidence type="ECO:0000259" key="4">
    <source>
        <dbReference type="PROSITE" id="PS51077"/>
    </source>
</evidence>
<dbReference type="Pfam" id="PF01614">
    <property type="entry name" value="IclR_C"/>
    <property type="match status" value="1"/>
</dbReference>
<keyword evidence="3" id="KW-0804">Transcription</keyword>
<dbReference type="GO" id="GO:0003677">
    <property type="term" value="F:DNA binding"/>
    <property type="evidence" value="ECO:0007669"/>
    <property type="project" value="UniProtKB-KW"/>
</dbReference>
<dbReference type="InterPro" id="IPR029016">
    <property type="entry name" value="GAF-like_dom_sf"/>
</dbReference>
<dbReference type="SUPFAM" id="SSF55781">
    <property type="entry name" value="GAF domain-like"/>
    <property type="match status" value="1"/>
</dbReference>
<dbReference type="InterPro" id="IPR014757">
    <property type="entry name" value="Tscrpt_reg_IclR_C"/>
</dbReference>
<dbReference type="PROSITE" id="PS51078">
    <property type="entry name" value="ICLR_ED"/>
    <property type="match status" value="1"/>
</dbReference>
<dbReference type="GO" id="GO:0003700">
    <property type="term" value="F:DNA-binding transcription factor activity"/>
    <property type="evidence" value="ECO:0007669"/>
    <property type="project" value="TreeGrafter"/>
</dbReference>
<proteinExistence type="predicted"/>
<keyword evidence="1" id="KW-0805">Transcription regulation</keyword>
<dbReference type="GO" id="GO:0045892">
    <property type="term" value="P:negative regulation of DNA-templated transcription"/>
    <property type="evidence" value="ECO:0007669"/>
    <property type="project" value="TreeGrafter"/>
</dbReference>
<sequence length="258" mass="28574">MVKSMSDESPNYSVQVLERTVLLMDILAQSSGPLSLKDLTARSKLNISTCHRILNDLVIAQFVEHLPGGRYQLGLRLLELGNLVKNRLNIQELAYPQMQELHRKTGETINLSIKQGNDIVYIERCWSGQSGVHVVRPIGGRAPLHLTAVGKLFLADLDAVELLEYVNKTGIPASTSKSVSEFERLKNELAAIHQQGFAIDNEELEEGVRCLAAAIFNEQGRVVAGISLSAPAQRIQYAWSQDLKRAAKDISRELGCFL</sequence>
<name>A0A378XEP7_9BURK</name>
<dbReference type="Gene3D" id="1.10.10.10">
    <property type="entry name" value="Winged helix-like DNA-binding domain superfamily/Winged helix DNA-binding domain"/>
    <property type="match status" value="1"/>
</dbReference>
<feature type="domain" description="IclR-ED" evidence="5">
    <location>
        <begin position="76"/>
        <end position="256"/>
    </location>
</feature>
<dbReference type="SMART" id="SM00346">
    <property type="entry name" value="HTH_ICLR"/>
    <property type="match status" value="1"/>
</dbReference>
<dbReference type="Proteomes" id="UP000254603">
    <property type="component" value="Unassembled WGS sequence"/>
</dbReference>
<gene>
    <name evidence="6" type="primary">allR</name>
    <name evidence="6" type="ORF">NCTC11997_00912</name>
</gene>
<feature type="domain" description="HTH iclR-type" evidence="4">
    <location>
        <begin position="14"/>
        <end position="75"/>
    </location>
</feature>
<dbReference type="InterPro" id="IPR036390">
    <property type="entry name" value="WH_DNA-bd_sf"/>
</dbReference>
<evidence type="ECO:0000256" key="3">
    <source>
        <dbReference type="ARBA" id="ARBA00023163"/>
    </source>
</evidence>
<dbReference type="PANTHER" id="PTHR30136">
    <property type="entry name" value="HELIX-TURN-HELIX TRANSCRIPTIONAL REGULATOR, ICLR FAMILY"/>
    <property type="match status" value="1"/>
</dbReference>
<dbReference type="PROSITE" id="PS51077">
    <property type="entry name" value="HTH_ICLR"/>
    <property type="match status" value="1"/>
</dbReference>
<dbReference type="Pfam" id="PF09339">
    <property type="entry name" value="HTH_IclR"/>
    <property type="match status" value="1"/>
</dbReference>
<reference evidence="6 7" key="1">
    <citation type="submission" date="2018-06" db="EMBL/GenBank/DDBJ databases">
        <authorList>
            <consortium name="Pathogen Informatics"/>
            <person name="Doyle S."/>
        </authorList>
    </citation>
    <scope>NUCLEOTIDE SEQUENCE [LARGE SCALE GENOMIC DNA]</scope>
    <source>
        <strain evidence="6 7">NCTC11997</strain>
    </source>
</reference>
<dbReference type="STRING" id="1122619.GCA_000373745_00940"/>
<dbReference type="Gene3D" id="3.30.450.40">
    <property type="match status" value="1"/>
</dbReference>
<dbReference type="SUPFAM" id="SSF46785">
    <property type="entry name" value="Winged helix' DNA-binding domain"/>
    <property type="match status" value="1"/>
</dbReference>
<dbReference type="PANTHER" id="PTHR30136:SF24">
    <property type="entry name" value="HTH-TYPE TRANSCRIPTIONAL REPRESSOR ALLR"/>
    <property type="match status" value="1"/>
</dbReference>
<accession>A0A378XEP7</accession>
<dbReference type="AlphaFoldDB" id="A0A378XEP7"/>
<dbReference type="InterPro" id="IPR036388">
    <property type="entry name" value="WH-like_DNA-bd_sf"/>
</dbReference>
<dbReference type="EMBL" id="UGSB01000001">
    <property type="protein sequence ID" value="SUA52797.1"/>
    <property type="molecule type" value="Genomic_DNA"/>
</dbReference>
<evidence type="ECO:0000259" key="5">
    <source>
        <dbReference type="PROSITE" id="PS51078"/>
    </source>
</evidence>